<protein>
    <submittedName>
        <fullName evidence="1">Uncharacterized protein</fullName>
    </submittedName>
</protein>
<organism evidence="1 2">
    <name type="scientific">Pristionchus mayeri</name>
    <dbReference type="NCBI Taxonomy" id="1317129"/>
    <lineage>
        <taxon>Eukaryota</taxon>
        <taxon>Metazoa</taxon>
        <taxon>Ecdysozoa</taxon>
        <taxon>Nematoda</taxon>
        <taxon>Chromadorea</taxon>
        <taxon>Rhabditida</taxon>
        <taxon>Rhabditina</taxon>
        <taxon>Diplogasteromorpha</taxon>
        <taxon>Diplogasteroidea</taxon>
        <taxon>Neodiplogasteridae</taxon>
        <taxon>Pristionchus</taxon>
    </lineage>
</organism>
<gene>
    <name evidence="1" type="ORF">PMAYCL1PPCAC_24149</name>
</gene>
<evidence type="ECO:0000313" key="2">
    <source>
        <dbReference type="Proteomes" id="UP001328107"/>
    </source>
</evidence>
<proteinExistence type="predicted"/>
<dbReference type="Proteomes" id="UP001328107">
    <property type="component" value="Unassembled WGS sequence"/>
</dbReference>
<sequence length="570" mass="65292">MEDSSSSVPEGKQVACSRYRSRQSYPFHSNKKKQDQGICVDEYLIITYESENVKVIKTDDIIKNPLFTFLPLGKAKLRIENFYPCWEYPFFSPITRLTGLNDGVPTIIKLENGSWNVTEIVKQRTAIYSEVKCKVSSMGQTVAVFYNLNHICICLFDKEIRWREDRLSCKIRECFISETFVSIRTDLKILIVDVRGLLSDERKYSFVCTSVDADRLLPNGDEQEIIVSMFVSCRTEETPEGGAFLYFKNGTTRSVVLSEQPLSRESSLQEVHDRKDSLNFSMMTNTLSNKIIDVISIPEGIFELTDDGYLNRKCGEHTIWSNNLMDYSSVANFMKFITIEGNEPNHQMTFVLARCNDFLYLKEVATMEDASYVPIPFKQFGDNAVFGHFDGPPDHGRCILYTNSHRNPSELVRVEIRANHARRRESLIPSCSLFQQDTVVRLIPHKNKWCKPVISVVSTAGTQMELQELSRTGKMKLKKEIEMRTESQSPIFIASFDTYYVHSTNQLYIVGGSTTSNGKVNGELSMVTWDSNSNSHSCQVSYLDSFSIREVFYFGREHATNPPFIHRLSR</sequence>
<dbReference type="AlphaFoldDB" id="A0AAN5I741"/>
<reference evidence="2" key="1">
    <citation type="submission" date="2022-10" db="EMBL/GenBank/DDBJ databases">
        <title>Genome assembly of Pristionchus species.</title>
        <authorList>
            <person name="Yoshida K."/>
            <person name="Sommer R.J."/>
        </authorList>
    </citation>
    <scope>NUCLEOTIDE SEQUENCE [LARGE SCALE GENOMIC DNA]</scope>
    <source>
        <strain evidence="2">RS5460</strain>
    </source>
</reference>
<accession>A0AAN5I741</accession>
<comment type="caution">
    <text evidence="1">The sequence shown here is derived from an EMBL/GenBank/DDBJ whole genome shotgun (WGS) entry which is preliminary data.</text>
</comment>
<name>A0AAN5I741_9BILA</name>
<dbReference type="EMBL" id="BTRK01000005">
    <property type="protein sequence ID" value="GMR53954.1"/>
    <property type="molecule type" value="Genomic_DNA"/>
</dbReference>
<evidence type="ECO:0000313" key="1">
    <source>
        <dbReference type="EMBL" id="GMR53954.1"/>
    </source>
</evidence>
<keyword evidence="2" id="KW-1185">Reference proteome</keyword>